<comment type="caution">
    <text evidence="2">The sequence shown here is derived from an EMBL/GenBank/DDBJ whole genome shotgun (WGS) entry which is preliminary data.</text>
</comment>
<keyword evidence="1" id="KW-1133">Transmembrane helix</keyword>
<dbReference type="STRING" id="1797197.A2Y75_09190"/>
<name>A0A1F2WF63_9ACTN</name>
<gene>
    <name evidence="2" type="ORF">A2Y75_09190</name>
</gene>
<accession>A0A1F2WF63</accession>
<evidence type="ECO:0000313" key="2">
    <source>
        <dbReference type="EMBL" id="OFW55487.1"/>
    </source>
</evidence>
<dbReference type="AlphaFoldDB" id="A0A1F2WF63"/>
<proteinExistence type="predicted"/>
<reference evidence="2 3" key="1">
    <citation type="journal article" date="2016" name="Nat. Commun.">
        <title>Thousands of microbial genomes shed light on interconnected biogeochemical processes in an aquifer system.</title>
        <authorList>
            <person name="Anantharaman K."/>
            <person name="Brown C.T."/>
            <person name="Hug L.A."/>
            <person name="Sharon I."/>
            <person name="Castelle C.J."/>
            <person name="Probst A.J."/>
            <person name="Thomas B.C."/>
            <person name="Singh A."/>
            <person name="Wilkins M.J."/>
            <person name="Karaoz U."/>
            <person name="Brodie E.L."/>
            <person name="Williams K.H."/>
            <person name="Hubbard S.S."/>
            <person name="Banfield J.F."/>
        </authorList>
    </citation>
    <scope>NUCLEOTIDE SEQUENCE [LARGE SCALE GENOMIC DNA]</scope>
</reference>
<dbReference type="EMBL" id="MELK01000053">
    <property type="protein sequence ID" value="OFW55487.1"/>
    <property type="molecule type" value="Genomic_DNA"/>
</dbReference>
<keyword evidence="1" id="KW-0812">Transmembrane</keyword>
<evidence type="ECO:0000313" key="3">
    <source>
        <dbReference type="Proteomes" id="UP000177876"/>
    </source>
</evidence>
<sequence>MRKYIVLYSGCKELALLILGLIFLVVGVLDFIFFKHIGRYIYSFGSIQTKASSQQQLSRWFFYISIIEIVVGTVFAFLSFM</sequence>
<feature type="transmembrane region" description="Helical" evidence="1">
    <location>
        <begin position="60"/>
        <end position="80"/>
    </location>
</feature>
<evidence type="ECO:0000256" key="1">
    <source>
        <dbReference type="SAM" id="Phobius"/>
    </source>
</evidence>
<organism evidence="2 3">
    <name type="scientific">Candidatus Solincola sediminis</name>
    <dbReference type="NCBI Taxonomy" id="1797199"/>
    <lineage>
        <taxon>Bacteria</taxon>
        <taxon>Bacillati</taxon>
        <taxon>Actinomycetota</taxon>
        <taxon>Candidatus Geothermincolia</taxon>
        <taxon>Candidatus Geothermincolales</taxon>
        <taxon>Candidatus Geothermincolaceae</taxon>
        <taxon>Candidatus Solincola</taxon>
    </lineage>
</organism>
<dbReference type="Proteomes" id="UP000177876">
    <property type="component" value="Unassembled WGS sequence"/>
</dbReference>
<protein>
    <submittedName>
        <fullName evidence="2">Uncharacterized protein</fullName>
    </submittedName>
</protein>
<feature type="transmembrane region" description="Helical" evidence="1">
    <location>
        <begin position="14"/>
        <end position="34"/>
    </location>
</feature>
<keyword evidence="1" id="KW-0472">Membrane</keyword>